<evidence type="ECO:0000256" key="10">
    <source>
        <dbReference type="SAM" id="MobiDB-lite"/>
    </source>
</evidence>
<dbReference type="GO" id="GO:0055085">
    <property type="term" value="P:transmembrane transport"/>
    <property type="evidence" value="ECO:0007669"/>
    <property type="project" value="InterPro"/>
</dbReference>
<evidence type="ECO:0000256" key="1">
    <source>
        <dbReference type="ARBA" id="ARBA00004383"/>
    </source>
</evidence>
<evidence type="ECO:0000256" key="8">
    <source>
        <dbReference type="ARBA" id="ARBA00022989"/>
    </source>
</evidence>
<dbReference type="STRING" id="888061.AXF15_01310"/>
<dbReference type="KEGG" id="doa:AXF15_01310"/>
<dbReference type="Gene3D" id="3.30.1150.10">
    <property type="match status" value="1"/>
</dbReference>
<evidence type="ECO:0000256" key="9">
    <source>
        <dbReference type="ARBA" id="ARBA00023136"/>
    </source>
</evidence>
<evidence type="ECO:0000259" key="11">
    <source>
        <dbReference type="PROSITE" id="PS52015"/>
    </source>
</evidence>
<dbReference type="NCBIfam" id="TIGR01352">
    <property type="entry name" value="tonB_Cterm"/>
    <property type="match status" value="1"/>
</dbReference>
<organism evidence="12 13">
    <name type="scientific">Desulfomicrobium orale DSM 12838</name>
    <dbReference type="NCBI Taxonomy" id="888061"/>
    <lineage>
        <taxon>Bacteria</taxon>
        <taxon>Pseudomonadati</taxon>
        <taxon>Thermodesulfobacteriota</taxon>
        <taxon>Desulfovibrionia</taxon>
        <taxon>Desulfovibrionales</taxon>
        <taxon>Desulfomicrobiaceae</taxon>
        <taxon>Desulfomicrobium</taxon>
    </lineage>
</organism>
<dbReference type="PRINTS" id="PR01374">
    <property type="entry name" value="TONBPROTEIN"/>
</dbReference>
<evidence type="ECO:0000256" key="7">
    <source>
        <dbReference type="ARBA" id="ARBA00022927"/>
    </source>
</evidence>
<dbReference type="InterPro" id="IPR003538">
    <property type="entry name" value="TonB"/>
</dbReference>
<keyword evidence="4" id="KW-1003">Cell membrane</keyword>
<feature type="compositionally biased region" description="Pro residues" evidence="10">
    <location>
        <begin position="65"/>
        <end position="74"/>
    </location>
</feature>
<comment type="subcellular location">
    <subcellularLocation>
        <location evidence="1">Cell inner membrane</location>
        <topology evidence="1">Single-pass membrane protein</topology>
        <orientation evidence="1">Periplasmic side</orientation>
    </subcellularLocation>
</comment>
<keyword evidence="5" id="KW-0997">Cell inner membrane</keyword>
<dbReference type="EMBL" id="CP014230">
    <property type="protein sequence ID" value="AMD91891.1"/>
    <property type="molecule type" value="Genomic_DNA"/>
</dbReference>
<dbReference type="GO" id="GO:0015891">
    <property type="term" value="P:siderophore transport"/>
    <property type="evidence" value="ECO:0007669"/>
    <property type="project" value="InterPro"/>
</dbReference>
<dbReference type="Proteomes" id="UP000063964">
    <property type="component" value="Chromosome"/>
</dbReference>
<keyword evidence="6" id="KW-0812">Transmembrane</keyword>
<dbReference type="SUPFAM" id="SSF74653">
    <property type="entry name" value="TolA/TonB C-terminal domain"/>
    <property type="match status" value="1"/>
</dbReference>
<dbReference type="GO" id="GO:0030288">
    <property type="term" value="C:outer membrane-bounded periplasmic space"/>
    <property type="evidence" value="ECO:0007669"/>
    <property type="project" value="InterPro"/>
</dbReference>
<protein>
    <recommendedName>
        <fullName evidence="11">TonB C-terminal domain-containing protein</fullName>
    </recommendedName>
</protein>
<evidence type="ECO:0000256" key="3">
    <source>
        <dbReference type="ARBA" id="ARBA00022448"/>
    </source>
</evidence>
<dbReference type="AlphaFoldDB" id="A0A120KMR2"/>
<dbReference type="InterPro" id="IPR037682">
    <property type="entry name" value="TonB_C"/>
</dbReference>
<sequence length="225" mass="24327">MKPRRKRLLAGLAGALVVNLLLFGLLPVLVGTQSSGTDLEDITAVQLVDVTPPAPPPEKEETPEPPKPPEPPKIMPAMTMPRKPVDVPRMDLQLPDLNFEINPQLAAGMAVAAPPAEAAPAPAALSSDLFSLEEVDQVPAVQKQVKPPYPQRAKRLNVEGVVEVRFLVNQDGSVSDVEIVSATPAGMFEDSVLKTLPRWKFSPGKKDGQLVRTRVVTSIKFELTR</sequence>
<dbReference type="OrthoDB" id="9810145at2"/>
<name>A0A120KMR2_9BACT</name>
<dbReference type="GO" id="GO:0031992">
    <property type="term" value="F:energy transducer activity"/>
    <property type="evidence" value="ECO:0007669"/>
    <property type="project" value="InterPro"/>
</dbReference>
<evidence type="ECO:0000256" key="6">
    <source>
        <dbReference type="ARBA" id="ARBA00022692"/>
    </source>
</evidence>
<dbReference type="GO" id="GO:0015031">
    <property type="term" value="P:protein transport"/>
    <property type="evidence" value="ECO:0007669"/>
    <property type="project" value="UniProtKB-KW"/>
</dbReference>
<reference evidence="13" key="1">
    <citation type="submission" date="2016-02" db="EMBL/GenBank/DDBJ databases">
        <authorList>
            <person name="Holder M.E."/>
            <person name="Ajami N.J."/>
            <person name="Petrosino J.F."/>
        </authorList>
    </citation>
    <scope>NUCLEOTIDE SEQUENCE [LARGE SCALE GENOMIC DNA]</scope>
    <source>
        <strain evidence="13">DSM 12838</strain>
    </source>
</reference>
<dbReference type="InterPro" id="IPR051045">
    <property type="entry name" value="TonB-dependent_transducer"/>
</dbReference>
<evidence type="ECO:0000256" key="5">
    <source>
        <dbReference type="ARBA" id="ARBA00022519"/>
    </source>
</evidence>
<dbReference type="PROSITE" id="PS52015">
    <property type="entry name" value="TONB_CTD"/>
    <property type="match status" value="1"/>
</dbReference>
<proteinExistence type="inferred from homology"/>
<keyword evidence="3" id="KW-0813">Transport</keyword>
<dbReference type="InterPro" id="IPR006260">
    <property type="entry name" value="TonB/TolA_C"/>
</dbReference>
<dbReference type="PANTHER" id="PTHR33446">
    <property type="entry name" value="PROTEIN TONB-RELATED"/>
    <property type="match status" value="1"/>
</dbReference>
<keyword evidence="13" id="KW-1185">Reference proteome</keyword>
<accession>A0A120KMR2</accession>
<evidence type="ECO:0000256" key="4">
    <source>
        <dbReference type="ARBA" id="ARBA00022475"/>
    </source>
</evidence>
<keyword evidence="7" id="KW-0653">Protein transport</keyword>
<dbReference type="RefSeq" id="WP_066602278.1">
    <property type="nucleotide sequence ID" value="NZ_CP014230.1"/>
</dbReference>
<keyword evidence="8" id="KW-1133">Transmembrane helix</keyword>
<dbReference type="GO" id="GO:0005886">
    <property type="term" value="C:plasma membrane"/>
    <property type="evidence" value="ECO:0007669"/>
    <property type="project" value="UniProtKB-SubCell"/>
</dbReference>
<comment type="similarity">
    <text evidence="2">Belongs to the TonB family.</text>
</comment>
<feature type="domain" description="TonB C-terminal" evidence="11">
    <location>
        <begin position="134"/>
        <end position="225"/>
    </location>
</feature>
<dbReference type="Pfam" id="PF03544">
    <property type="entry name" value="TonB_C"/>
    <property type="match status" value="1"/>
</dbReference>
<evidence type="ECO:0000313" key="12">
    <source>
        <dbReference type="EMBL" id="AMD91891.1"/>
    </source>
</evidence>
<gene>
    <name evidence="12" type="ORF">AXF15_01310</name>
</gene>
<feature type="region of interest" description="Disordered" evidence="10">
    <location>
        <begin position="49"/>
        <end position="77"/>
    </location>
</feature>
<keyword evidence="9" id="KW-0472">Membrane</keyword>
<evidence type="ECO:0000313" key="13">
    <source>
        <dbReference type="Proteomes" id="UP000063964"/>
    </source>
</evidence>
<evidence type="ECO:0000256" key="2">
    <source>
        <dbReference type="ARBA" id="ARBA00006555"/>
    </source>
</evidence>